<dbReference type="RefSeq" id="WP_052589874.1">
    <property type="nucleotide sequence ID" value="NZ_CP011112.1"/>
</dbReference>
<gene>
    <name evidence="1" type="ORF">VV02_03550</name>
</gene>
<reference evidence="1 2" key="1">
    <citation type="submission" date="2015-03" db="EMBL/GenBank/DDBJ databases">
        <title>Luteipulveratus halotolerans sp. nov., a novel actinobacterium (Dermacoccaceae) from Sarawak, Malaysia.</title>
        <authorList>
            <person name="Juboi H."/>
            <person name="Basik A."/>
            <person name="Shamsul S.S."/>
            <person name="Arnold P."/>
            <person name="Schmitt E.K."/>
            <person name="Sanglier J.-J."/>
            <person name="Yeo T."/>
        </authorList>
    </citation>
    <scope>NUCLEOTIDE SEQUENCE [LARGE SCALE GENOMIC DNA]</scope>
    <source>
        <strain evidence="1 2">MN07-A0370</strain>
    </source>
</reference>
<keyword evidence="2" id="KW-1185">Reference proteome</keyword>
<protein>
    <submittedName>
        <fullName evidence="1">Uncharacterized protein</fullName>
    </submittedName>
</protein>
<proteinExistence type="predicted"/>
<dbReference type="STRING" id="571913.VV02_03550"/>
<organism evidence="1 2">
    <name type="scientific">Luteipulveratus mongoliensis</name>
    <dbReference type="NCBI Taxonomy" id="571913"/>
    <lineage>
        <taxon>Bacteria</taxon>
        <taxon>Bacillati</taxon>
        <taxon>Actinomycetota</taxon>
        <taxon>Actinomycetes</taxon>
        <taxon>Micrococcales</taxon>
        <taxon>Dermacoccaceae</taxon>
        <taxon>Luteipulveratus</taxon>
    </lineage>
</organism>
<dbReference type="KEGG" id="lmoi:VV02_03550"/>
<sequence>MRTTVEIDIPDALVERAQAVGRQHHVTLNELVAEGLRKEVYRVAALRTQPRLPVRSMSGAELTASPPTS</sequence>
<accession>A0A0K1JEX5</accession>
<dbReference type="AlphaFoldDB" id="A0A0K1JEX5"/>
<dbReference type="OrthoDB" id="7376298at2"/>
<dbReference type="EMBL" id="CP011112">
    <property type="protein sequence ID" value="AKU15155.1"/>
    <property type="molecule type" value="Genomic_DNA"/>
</dbReference>
<dbReference type="Proteomes" id="UP000066480">
    <property type="component" value="Chromosome"/>
</dbReference>
<evidence type="ECO:0000313" key="2">
    <source>
        <dbReference type="Proteomes" id="UP000066480"/>
    </source>
</evidence>
<name>A0A0K1JEX5_9MICO</name>
<evidence type="ECO:0000313" key="1">
    <source>
        <dbReference type="EMBL" id="AKU15155.1"/>
    </source>
</evidence>